<organism evidence="13 14">
    <name type="scientific">Candidatus Scybalomonas excrementavium</name>
    <dbReference type="NCBI Taxonomy" id="2840943"/>
    <lineage>
        <taxon>Bacteria</taxon>
        <taxon>Bacillati</taxon>
        <taxon>Bacillota</taxon>
        <taxon>Clostridia</taxon>
        <taxon>Lachnospirales</taxon>
        <taxon>Lachnospiraceae</taxon>
        <taxon>Lachnospiraceae incertae sedis</taxon>
        <taxon>Candidatus Scybalomonas</taxon>
    </lineage>
</organism>
<dbReference type="InterPro" id="IPR046342">
    <property type="entry name" value="CBS_dom_sf"/>
</dbReference>
<accession>A0A9D9I1K7</accession>
<dbReference type="InterPro" id="IPR005170">
    <property type="entry name" value="Transptr-assoc_dom"/>
</dbReference>
<keyword evidence="5 9" id="KW-1133">Transmembrane helix</keyword>
<dbReference type="Pfam" id="PF00571">
    <property type="entry name" value="CBS"/>
    <property type="match status" value="2"/>
</dbReference>
<dbReference type="Pfam" id="PF03471">
    <property type="entry name" value="CorC_HlyC"/>
    <property type="match status" value="1"/>
</dbReference>
<dbReference type="SMART" id="SM01091">
    <property type="entry name" value="CorC_HlyC"/>
    <property type="match status" value="1"/>
</dbReference>
<comment type="similarity">
    <text evidence="2">Belongs to the UPF0053 family.</text>
</comment>
<keyword evidence="7 9" id="KW-0472">Membrane</keyword>
<dbReference type="InterPro" id="IPR044751">
    <property type="entry name" value="Ion_transp-like_CBS"/>
</dbReference>
<dbReference type="AlphaFoldDB" id="A0A9D9I1K7"/>
<dbReference type="Gene3D" id="3.10.580.10">
    <property type="entry name" value="CBS-domain"/>
    <property type="match status" value="1"/>
</dbReference>
<proteinExistence type="inferred from homology"/>
<feature type="transmembrane region" description="Helical" evidence="10">
    <location>
        <begin position="6"/>
        <end position="29"/>
    </location>
</feature>
<feature type="domain" description="CNNM transmembrane" evidence="12">
    <location>
        <begin position="1"/>
        <end position="189"/>
    </location>
</feature>
<comment type="subcellular location">
    <subcellularLocation>
        <location evidence="1">Membrane</location>
        <topology evidence="1">Multi-pass membrane protein</topology>
    </subcellularLocation>
</comment>
<dbReference type="PROSITE" id="PS51846">
    <property type="entry name" value="CNNM"/>
    <property type="match status" value="1"/>
</dbReference>
<dbReference type="SUPFAM" id="SSF56176">
    <property type="entry name" value="FAD-binding/transporter-associated domain-like"/>
    <property type="match status" value="1"/>
</dbReference>
<comment type="caution">
    <text evidence="13">The sequence shown here is derived from an EMBL/GenBank/DDBJ whole genome shotgun (WGS) entry which is preliminary data.</text>
</comment>
<gene>
    <name evidence="13" type="ORF">IAC13_10180</name>
</gene>
<evidence type="ECO:0000256" key="5">
    <source>
        <dbReference type="ARBA" id="ARBA00022989"/>
    </source>
</evidence>
<dbReference type="PANTHER" id="PTHR22777:SF17">
    <property type="entry name" value="UPF0053 PROTEIN SLL0260"/>
    <property type="match status" value="1"/>
</dbReference>
<keyword evidence="4" id="KW-0677">Repeat</keyword>
<dbReference type="InterPro" id="IPR000644">
    <property type="entry name" value="CBS_dom"/>
</dbReference>
<dbReference type="PANTHER" id="PTHR22777">
    <property type="entry name" value="HEMOLYSIN-RELATED"/>
    <property type="match status" value="1"/>
</dbReference>
<evidence type="ECO:0000256" key="7">
    <source>
        <dbReference type="ARBA" id="ARBA00023136"/>
    </source>
</evidence>
<dbReference type="SUPFAM" id="SSF54631">
    <property type="entry name" value="CBS-domain pair"/>
    <property type="match status" value="1"/>
</dbReference>
<reference evidence="13" key="1">
    <citation type="submission" date="2020-10" db="EMBL/GenBank/DDBJ databases">
        <authorList>
            <person name="Gilroy R."/>
        </authorList>
    </citation>
    <scope>NUCLEOTIDE SEQUENCE</scope>
    <source>
        <strain evidence="13">E3-2379</strain>
    </source>
</reference>
<protein>
    <submittedName>
        <fullName evidence="13">HlyC/CorC family transporter</fullName>
    </submittedName>
</protein>
<name>A0A9D9I1K7_9FIRM</name>
<keyword evidence="3 9" id="KW-0812">Transmembrane</keyword>
<dbReference type="GO" id="GO:0050660">
    <property type="term" value="F:flavin adenine dinucleotide binding"/>
    <property type="evidence" value="ECO:0007669"/>
    <property type="project" value="InterPro"/>
</dbReference>
<evidence type="ECO:0000313" key="14">
    <source>
        <dbReference type="Proteomes" id="UP000823618"/>
    </source>
</evidence>
<evidence type="ECO:0000256" key="10">
    <source>
        <dbReference type="SAM" id="Phobius"/>
    </source>
</evidence>
<evidence type="ECO:0000256" key="6">
    <source>
        <dbReference type="ARBA" id="ARBA00023122"/>
    </source>
</evidence>
<feature type="transmembrane region" description="Helical" evidence="10">
    <location>
        <begin position="92"/>
        <end position="110"/>
    </location>
</feature>
<dbReference type="EMBL" id="JADIML010000292">
    <property type="protein sequence ID" value="MBO8464286.1"/>
    <property type="molecule type" value="Genomic_DNA"/>
</dbReference>
<dbReference type="FunFam" id="3.10.580.10:FF:000002">
    <property type="entry name" value="Magnesium/cobalt efflux protein CorC"/>
    <property type="match status" value="1"/>
</dbReference>
<dbReference type="InterPro" id="IPR036318">
    <property type="entry name" value="FAD-bd_PCMH-like_sf"/>
</dbReference>
<evidence type="ECO:0000256" key="4">
    <source>
        <dbReference type="ARBA" id="ARBA00022737"/>
    </source>
</evidence>
<evidence type="ECO:0000256" key="3">
    <source>
        <dbReference type="ARBA" id="ARBA00022692"/>
    </source>
</evidence>
<sequence length="429" mass="48166">MDSSSIIQLLIIIVLILLSAFFSSAETALTTVNRIRLHNLAEEGNKKAALVLKLTNDSPKLLSTILIGNNIVNLSASSLATMLATDILGSKGAGIATGILTLVVLLFGEITPKSLASAHNETISLLYAPIIYALTKLLTPVIFIVNVLSNGFLKIFRLNTVSNSQAITENDLRTIVDFSHEEGVIEREEKAMINNVFDFGDSLAKDIMTPRVDMTSLSIDMTYEEILNVYQEERYTRYPVYNIEKNEIIGILNIKDLFFYMATHDKSSFSLLPLLWEPTYCYEYQKTSLLMSEMKKTSSNFTIVLDEYGKVSGLITLEDLLEEIVGEIRDEYDASEQDAIKKISDFEFEVDGSIKLYDLNDEIGTHIESEDYDSIGGHIIELLDHIPVAGELALEEDITYKVLSIEKNRIERVRIIIDKNYKFQEPSSL</sequence>
<evidence type="ECO:0000256" key="8">
    <source>
        <dbReference type="PROSITE-ProRule" id="PRU00703"/>
    </source>
</evidence>
<evidence type="ECO:0000259" key="11">
    <source>
        <dbReference type="PROSITE" id="PS51371"/>
    </source>
</evidence>
<dbReference type="PROSITE" id="PS51371">
    <property type="entry name" value="CBS"/>
    <property type="match status" value="2"/>
</dbReference>
<evidence type="ECO:0000259" key="12">
    <source>
        <dbReference type="PROSITE" id="PS51846"/>
    </source>
</evidence>
<keyword evidence="6 8" id="KW-0129">CBS domain</keyword>
<feature type="transmembrane region" description="Helical" evidence="10">
    <location>
        <begin position="130"/>
        <end position="148"/>
    </location>
</feature>
<dbReference type="Proteomes" id="UP000823618">
    <property type="component" value="Unassembled WGS sequence"/>
</dbReference>
<evidence type="ECO:0000256" key="2">
    <source>
        <dbReference type="ARBA" id="ARBA00006337"/>
    </source>
</evidence>
<evidence type="ECO:0000313" key="13">
    <source>
        <dbReference type="EMBL" id="MBO8464286.1"/>
    </source>
</evidence>
<dbReference type="InterPro" id="IPR016169">
    <property type="entry name" value="FAD-bd_PCMH_sub2"/>
</dbReference>
<feature type="domain" description="CBS" evidence="11">
    <location>
        <begin position="208"/>
        <end position="267"/>
    </location>
</feature>
<evidence type="ECO:0000256" key="9">
    <source>
        <dbReference type="PROSITE-ProRule" id="PRU01193"/>
    </source>
</evidence>
<evidence type="ECO:0000256" key="1">
    <source>
        <dbReference type="ARBA" id="ARBA00004141"/>
    </source>
</evidence>
<dbReference type="GO" id="GO:0005886">
    <property type="term" value="C:plasma membrane"/>
    <property type="evidence" value="ECO:0007669"/>
    <property type="project" value="TreeGrafter"/>
</dbReference>
<reference evidence="13" key="2">
    <citation type="journal article" date="2021" name="PeerJ">
        <title>Extensive microbial diversity within the chicken gut microbiome revealed by metagenomics and culture.</title>
        <authorList>
            <person name="Gilroy R."/>
            <person name="Ravi A."/>
            <person name="Getino M."/>
            <person name="Pursley I."/>
            <person name="Horton D.L."/>
            <person name="Alikhan N.F."/>
            <person name="Baker D."/>
            <person name="Gharbi K."/>
            <person name="Hall N."/>
            <person name="Watson M."/>
            <person name="Adriaenssens E.M."/>
            <person name="Foster-Nyarko E."/>
            <person name="Jarju S."/>
            <person name="Secka A."/>
            <person name="Antonio M."/>
            <person name="Oren A."/>
            <person name="Chaudhuri R.R."/>
            <person name="La Ragione R."/>
            <person name="Hildebrand F."/>
            <person name="Pallen M.J."/>
        </authorList>
    </citation>
    <scope>NUCLEOTIDE SEQUENCE</scope>
    <source>
        <strain evidence="13">E3-2379</strain>
    </source>
</reference>
<dbReference type="InterPro" id="IPR002550">
    <property type="entry name" value="CNNM"/>
</dbReference>
<feature type="domain" description="CBS" evidence="11">
    <location>
        <begin position="271"/>
        <end position="331"/>
    </location>
</feature>
<dbReference type="CDD" id="cd04590">
    <property type="entry name" value="CBS_pair_CorC_HlyC_assoc"/>
    <property type="match status" value="1"/>
</dbReference>
<dbReference type="Pfam" id="PF01595">
    <property type="entry name" value="CNNM"/>
    <property type="match status" value="1"/>
</dbReference>
<dbReference type="Gene3D" id="3.30.465.10">
    <property type="match status" value="1"/>
</dbReference>